<keyword evidence="4" id="KW-0238">DNA-binding</keyword>
<evidence type="ECO:0000256" key="1">
    <source>
        <dbReference type="ARBA" id="ARBA00010641"/>
    </source>
</evidence>
<evidence type="ECO:0000313" key="8">
    <source>
        <dbReference type="Proteomes" id="UP001155241"/>
    </source>
</evidence>
<evidence type="ECO:0000259" key="6">
    <source>
        <dbReference type="Pfam" id="PF07638"/>
    </source>
</evidence>
<comment type="caution">
    <text evidence="7">The sequence shown here is derived from an EMBL/GenBank/DDBJ whole genome shotgun (WGS) entry which is preliminary data.</text>
</comment>
<dbReference type="SUPFAM" id="SSF88659">
    <property type="entry name" value="Sigma3 and sigma4 domains of RNA polymerase sigma factors"/>
    <property type="match status" value="1"/>
</dbReference>
<comment type="similarity">
    <text evidence="1">Belongs to the sigma-70 factor family. ECF subfamily.</text>
</comment>
<dbReference type="Gene3D" id="1.10.10.10">
    <property type="entry name" value="Winged helix-like DNA-binding domain superfamily/Winged helix DNA-binding domain"/>
    <property type="match status" value="1"/>
</dbReference>
<dbReference type="GO" id="GO:0006352">
    <property type="term" value="P:DNA-templated transcription initiation"/>
    <property type="evidence" value="ECO:0007669"/>
    <property type="project" value="InterPro"/>
</dbReference>
<dbReference type="PANTHER" id="PTHR43133:SF8">
    <property type="entry name" value="RNA POLYMERASE SIGMA FACTOR HI_1459-RELATED"/>
    <property type="match status" value="1"/>
</dbReference>
<dbReference type="RefSeq" id="WP_252851412.1">
    <property type="nucleotide sequence ID" value="NZ_JAMXLR010000022.1"/>
</dbReference>
<keyword evidence="8" id="KW-1185">Reference proteome</keyword>
<dbReference type="InterPro" id="IPR014284">
    <property type="entry name" value="RNA_pol_sigma-70_dom"/>
</dbReference>
<dbReference type="EMBL" id="JAMXLR010000022">
    <property type="protein sequence ID" value="MCO6043306.1"/>
    <property type="molecule type" value="Genomic_DNA"/>
</dbReference>
<dbReference type="InterPro" id="IPR053812">
    <property type="entry name" value="HTH_Sigma70_ECF-like"/>
</dbReference>
<gene>
    <name evidence="7" type="ORF">NG895_05250</name>
</gene>
<proteinExistence type="inferred from homology"/>
<dbReference type="InterPro" id="IPR013324">
    <property type="entry name" value="RNA_pol_sigma_r3/r4-like"/>
</dbReference>
<evidence type="ECO:0000256" key="4">
    <source>
        <dbReference type="ARBA" id="ARBA00023125"/>
    </source>
</evidence>
<dbReference type="SUPFAM" id="SSF88946">
    <property type="entry name" value="Sigma2 domain of RNA polymerase sigma factors"/>
    <property type="match status" value="1"/>
</dbReference>
<sequence length="206" mass="23572">MTLDNGQDRRATEIVDLIENGDHDAVAVLMERFGPWLEKAIDRKIGAKLSRRIDAEDIVQSTFWSFVKRTSNSEYQFEHTGALCRLLLTIADNKLQRTIRKEFAQKRDIRREATRDAASVDLADDIWRRTADDLADAVDEVAAVVDEFSDRDAEIFRRHYFLGKSTAQISTELGWSLATVKRRLKWAVAEIRGRLQTDTDQETGGE</sequence>
<accession>A0A9X2FFQ8</accession>
<dbReference type="Pfam" id="PF07638">
    <property type="entry name" value="Sigma70_ECF"/>
    <property type="match status" value="1"/>
</dbReference>
<dbReference type="NCBIfam" id="TIGR02937">
    <property type="entry name" value="sigma70-ECF"/>
    <property type="match status" value="1"/>
</dbReference>
<dbReference type="Gene3D" id="1.10.1740.10">
    <property type="match status" value="1"/>
</dbReference>
<dbReference type="PANTHER" id="PTHR43133">
    <property type="entry name" value="RNA POLYMERASE ECF-TYPE SIGMA FACTO"/>
    <property type="match status" value="1"/>
</dbReference>
<dbReference type="AlphaFoldDB" id="A0A9X2FFQ8"/>
<keyword evidence="2" id="KW-0805">Transcription regulation</keyword>
<evidence type="ECO:0000256" key="3">
    <source>
        <dbReference type="ARBA" id="ARBA00023082"/>
    </source>
</evidence>
<organism evidence="7 8">
    <name type="scientific">Aeoliella straminimaris</name>
    <dbReference type="NCBI Taxonomy" id="2954799"/>
    <lineage>
        <taxon>Bacteria</taxon>
        <taxon>Pseudomonadati</taxon>
        <taxon>Planctomycetota</taxon>
        <taxon>Planctomycetia</taxon>
        <taxon>Pirellulales</taxon>
        <taxon>Lacipirellulaceae</taxon>
        <taxon>Aeoliella</taxon>
    </lineage>
</organism>
<dbReference type="GO" id="GO:0016987">
    <property type="term" value="F:sigma factor activity"/>
    <property type="evidence" value="ECO:0007669"/>
    <property type="project" value="UniProtKB-KW"/>
</dbReference>
<keyword evidence="5" id="KW-0804">Transcription</keyword>
<dbReference type="InterPro" id="IPR036388">
    <property type="entry name" value="WH-like_DNA-bd_sf"/>
</dbReference>
<keyword evidence="3" id="KW-0731">Sigma factor</keyword>
<evidence type="ECO:0000256" key="5">
    <source>
        <dbReference type="ARBA" id="ARBA00023163"/>
    </source>
</evidence>
<reference evidence="7" key="1">
    <citation type="submission" date="2022-06" db="EMBL/GenBank/DDBJ databases">
        <title>Aeoliella straminimaris, a novel planctomycete from sediments.</title>
        <authorList>
            <person name="Vitorino I.R."/>
            <person name="Lage O.M."/>
        </authorList>
    </citation>
    <scope>NUCLEOTIDE SEQUENCE</scope>
    <source>
        <strain evidence="7">ICT_H6.2</strain>
    </source>
</reference>
<evidence type="ECO:0000313" key="7">
    <source>
        <dbReference type="EMBL" id="MCO6043306.1"/>
    </source>
</evidence>
<dbReference type="InterPro" id="IPR013325">
    <property type="entry name" value="RNA_pol_sigma_r2"/>
</dbReference>
<evidence type="ECO:0000256" key="2">
    <source>
        <dbReference type="ARBA" id="ARBA00023015"/>
    </source>
</evidence>
<feature type="domain" description="RNA polymerase sigma-70 ECF-like HTH" evidence="6">
    <location>
        <begin position="11"/>
        <end position="192"/>
    </location>
</feature>
<protein>
    <submittedName>
        <fullName evidence="7">Sigma-70 family RNA polymerase sigma factor</fullName>
    </submittedName>
</protein>
<dbReference type="InterPro" id="IPR039425">
    <property type="entry name" value="RNA_pol_sigma-70-like"/>
</dbReference>
<name>A0A9X2FFQ8_9BACT</name>
<dbReference type="GO" id="GO:0003677">
    <property type="term" value="F:DNA binding"/>
    <property type="evidence" value="ECO:0007669"/>
    <property type="project" value="UniProtKB-KW"/>
</dbReference>
<dbReference type="Proteomes" id="UP001155241">
    <property type="component" value="Unassembled WGS sequence"/>
</dbReference>